<evidence type="ECO:0000313" key="2">
    <source>
        <dbReference type="EMBL" id="MFB9213115.1"/>
    </source>
</evidence>
<gene>
    <name evidence="2" type="ORF">ACFFUR_14960</name>
</gene>
<evidence type="ECO:0000256" key="1">
    <source>
        <dbReference type="SAM" id="Phobius"/>
    </source>
</evidence>
<feature type="transmembrane region" description="Helical" evidence="1">
    <location>
        <begin position="107"/>
        <end position="131"/>
    </location>
</feature>
<dbReference type="PANTHER" id="PTHR30569:SF0">
    <property type="entry name" value="CYTOSINE PERMEASE"/>
    <property type="match status" value="1"/>
</dbReference>
<keyword evidence="3" id="KW-1185">Reference proteome</keyword>
<feature type="transmembrane region" description="Helical" evidence="1">
    <location>
        <begin position="372"/>
        <end position="393"/>
    </location>
</feature>
<proteinExistence type="predicted"/>
<comment type="caution">
    <text evidence="2">The sequence shown here is derived from an EMBL/GenBank/DDBJ whole genome shotgun (WGS) entry which is preliminary data.</text>
</comment>
<feature type="transmembrane region" description="Helical" evidence="1">
    <location>
        <begin position="414"/>
        <end position="431"/>
    </location>
</feature>
<feature type="transmembrane region" description="Helical" evidence="1">
    <location>
        <begin position="346"/>
        <end position="366"/>
    </location>
</feature>
<accession>A0ABV5JAB9</accession>
<reference evidence="2 3" key="1">
    <citation type="submission" date="2024-09" db="EMBL/GenBank/DDBJ databases">
        <authorList>
            <person name="Sun Q."/>
            <person name="Mori K."/>
        </authorList>
    </citation>
    <scope>NUCLEOTIDE SEQUENCE [LARGE SCALE GENOMIC DNA]</scope>
    <source>
        <strain evidence="2 3">CECT 7682</strain>
    </source>
</reference>
<feature type="transmembrane region" description="Helical" evidence="1">
    <location>
        <begin position="303"/>
        <end position="325"/>
    </location>
</feature>
<dbReference type="Gene3D" id="1.10.4160.10">
    <property type="entry name" value="Hydantoin permease"/>
    <property type="match status" value="1"/>
</dbReference>
<feature type="transmembrane region" description="Helical" evidence="1">
    <location>
        <begin position="231"/>
        <end position="250"/>
    </location>
</feature>
<dbReference type="PANTHER" id="PTHR30569">
    <property type="entry name" value="CYTOSINE TRANSPORTER CODB"/>
    <property type="match status" value="1"/>
</dbReference>
<feature type="transmembrane region" description="Helical" evidence="1">
    <location>
        <begin position="67"/>
        <end position="87"/>
    </location>
</feature>
<organism evidence="2 3">
    <name type="scientific">Echinicola jeungdonensis</name>
    <dbReference type="NCBI Taxonomy" id="709343"/>
    <lineage>
        <taxon>Bacteria</taxon>
        <taxon>Pseudomonadati</taxon>
        <taxon>Bacteroidota</taxon>
        <taxon>Cytophagia</taxon>
        <taxon>Cytophagales</taxon>
        <taxon>Cyclobacteriaceae</taxon>
        <taxon>Echinicola</taxon>
    </lineage>
</organism>
<feature type="transmembrane region" description="Helical" evidence="1">
    <location>
        <begin position="178"/>
        <end position="198"/>
    </location>
</feature>
<evidence type="ECO:0000313" key="3">
    <source>
        <dbReference type="Proteomes" id="UP001589654"/>
    </source>
</evidence>
<name>A0ABV5JAB9_9BACT</name>
<feature type="transmembrane region" description="Helical" evidence="1">
    <location>
        <begin position="437"/>
        <end position="455"/>
    </location>
</feature>
<keyword evidence="1" id="KW-0812">Transmembrane</keyword>
<sequence length="480" mass="52210">MSEKKNLVQKLESVNEYERQPIPQNKLKSWKNFIGTYAGEHTAGTEFVLGPLFVAHGASAIDMVTGLLIGNILAVLSWAFLTAKISVKTRITLYYQLEKIAGSKFTLVYNVVNAMLFCFLAGAMIAVSATAVGIPFDMTMPSLTDLYPNSLGWVVTVLAVGTITTLVAMFGFEQVTKFANVAAPWMIMVFIAAAFAVLPRLGVTSFGDFWPVAESTIWTGVPLEGQSKYTFWHIMFFAWFCNMAMHIGMADMSIMRYAKKWTAGFTTATGVFLGHYVAWMASGILYSLFLLESNNSTTFAPGPIAYGAVGIAGAICVIIAGWTTANPTLYRAGLAIQSINPKWKTWKVTLVVGGFTTLAACFPALVMKLSEFVALYGLILMPLGAVIFIDVYGLEKFGLKRNYAEVSNRSFNSAVGLTWAVTLAFCLALNLGAGVDIFFLGLPGWFVAVVVYIVASKIFQKPGLQTASSNQESKKEVQIS</sequence>
<dbReference type="InterPro" id="IPR030191">
    <property type="entry name" value="CodB"/>
</dbReference>
<protein>
    <submittedName>
        <fullName evidence="2">Purine-cytosine permease family protein</fullName>
    </submittedName>
</protein>
<keyword evidence="1" id="KW-1133">Transmembrane helix</keyword>
<dbReference type="Proteomes" id="UP001589654">
    <property type="component" value="Unassembled WGS sequence"/>
</dbReference>
<keyword evidence="1" id="KW-0472">Membrane</keyword>
<feature type="transmembrane region" description="Helical" evidence="1">
    <location>
        <begin position="151"/>
        <end position="171"/>
    </location>
</feature>
<feature type="transmembrane region" description="Helical" evidence="1">
    <location>
        <begin position="271"/>
        <end position="291"/>
    </location>
</feature>
<dbReference type="EMBL" id="JBHMEW010000066">
    <property type="protein sequence ID" value="MFB9213115.1"/>
    <property type="molecule type" value="Genomic_DNA"/>
</dbReference>
<dbReference type="RefSeq" id="WP_290247856.1">
    <property type="nucleotide sequence ID" value="NZ_JAUFQT010000001.1"/>
</dbReference>